<dbReference type="GeneID" id="45081693"/>
<dbReference type="RefSeq" id="WP_015847977.1">
    <property type="nucleotide sequence ID" value="NC_012912.1"/>
</dbReference>
<evidence type="ECO:0000256" key="6">
    <source>
        <dbReference type="RuleBase" id="RU003560"/>
    </source>
</evidence>
<evidence type="ECO:0000256" key="5">
    <source>
        <dbReference type="ARBA" id="ARBA00022898"/>
    </source>
</evidence>
<dbReference type="InterPro" id="IPR004637">
    <property type="entry name" value="Dat"/>
</dbReference>
<dbReference type="InterPro" id="IPR015421">
    <property type="entry name" value="PyrdxlP-dep_Trfase_major"/>
</dbReference>
<sequence>MTTHEDVLPIFEHHESSARSYCRNFPVVFQRASGCHIYDQDNTAYLDFLSCAGAVNYGHNPPVMKRALIDYLAADGIQAALDMHSTAKVEFISAFDTIILSPRGLNYKQQFTSPTGTSVVESAVKLARKVKKRASIVAFTNGFHGMSSTSLGLTGNRDHRQNNLDPHVFRLPYDGYLDGLDSVAYLEKLLTDNSSGMDIPAAVILETVQGEGGVNVASADWLRRLRDVTQQHDILLIIDDVQAGCGRTGHFFSFEFAGIEPDMVCLSKSLSGYGLPFSLLLYKPEWDQWRPGEDNGTFRGNSAAFVTAKAALETYWRDDQLSEHIFQLEHLIQAWLAKMALRFPAFIKQTRGRGLFYGIEMHQPAMAKQITQYCFEQHLIIERAGDRDQVIKLMPALTISSELLQQGLSVLEQAMTHVLLSEGAERARRTEVPSLIKEG</sequence>
<proteinExistence type="inferred from homology"/>
<dbReference type="KEGG" id="dze:Dd1591_3654"/>
<dbReference type="Gene3D" id="3.40.640.10">
    <property type="entry name" value="Type I PLP-dependent aspartate aminotransferase-like (Major domain)"/>
    <property type="match status" value="1"/>
</dbReference>
<dbReference type="NCBIfam" id="TIGR00709">
    <property type="entry name" value="dat"/>
    <property type="match status" value="1"/>
</dbReference>
<evidence type="ECO:0000256" key="2">
    <source>
        <dbReference type="ARBA" id="ARBA00008954"/>
    </source>
</evidence>
<reference evidence="8 9" key="1">
    <citation type="submission" date="2009-06" db="EMBL/GenBank/DDBJ databases">
        <title>Complete sequence of Dickeya zeae Ech1591.</title>
        <authorList>
            <consortium name="US DOE Joint Genome Institute"/>
            <person name="Lucas S."/>
            <person name="Copeland A."/>
            <person name="Lapidus A."/>
            <person name="Glavina del Rio T."/>
            <person name="Tice H."/>
            <person name="Bruce D."/>
            <person name="Goodwin L."/>
            <person name="Pitluck S."/>
            <person name="Chertkov O."/>
            <person name="Brettin T."/>
            <person name="Detter J.C."/>
            <person name="Han C."/>
            <person name="Larimer F."/>
            <person name="Land M."/>
            <person name="Hauser L."/>
            <person name="Kyrpides N."/>
            <person name="Ovchinnikova G."/>
            <person name="Balakrishnan V."/>
            <person name="Glasner J."/>
            <person name="Perna N.T."/>
        </authorList>
    </citation>
    <scope>NUCLEOTIDE SEQUENCE [LARGE SCALE GENOMIC DNA]</scope>
    <source>
        <strain evidence="8 9">Ech1591</strain>
    </source>
</reference>
<protein>
    <recommendedName>
        <fullName evidence="7">Diaminobutyrate--2-oxoglutarate transaminase</fullName>
        <ecNumber evidence="7">2.6.1.76</ecNumber>
    </recommendedName>
    <alternativeName>
        <fullName evidence="7">DABA aminotransferase</fullName>
    </alternativeName>
</protein>
<dbReference type="eggNOG" id="COG0160">
    <property type="taxonomic scope" value="Bacteria"/>
</dbReference>
<dbReference type="InterPro" id="IPR015424">
    <property type="entry name" value="PyrdxlP-dep_Trfase"/>
</dbReference>
<dbReference type="SUPFAM" id="SSF53383">
    <property type="entry name" value="PLP-dependent transferases"/>
    <property type="match status" value="1"/>
</dbReference>
<dbReference type="InterPro" id="IPR012773">
    <property type="entry name" value="Ectoine_EctB"/>
</dbReference>
<dbReference type="PROSITE" id="PS00600">
    <property type="entry name" value="AA_TRANSFER_CLASS_3"/>
    <property type="match status" value="1"/>
</dbReference>
<comment type="function">
    <text evidence="7">Catalyzes reversively the conversion of L-aspartate beta-semialdehyde (ASA) to L-2,4-diaminobutyrate (DABA) by transamination with L-glutamate.</text>
</comment>
<dbReference type="InterPro" id="IPR049704">
    <property type="entry name" value="Aminotrans_3_PPA_site"/>
</dbReference>
<dbReference type="GO" id="GO:0047307">
    <property type="term" value="F:diaminobutyrate-pyruvate transaminase activity"/>
    <property type="evidence" value="ECO:0007669"/>
    <property type="project" value="InterPro"/>
</dbReference>
<dbReference type="GO" id="GO:0045303">
    <property type="term" value="F:diaminobutyrate-2-oxoglutarate transaminase activity"/>
    <property type="evidence" value="ECO:0007669"/>
    <property type="project" value="UniProtKB-EC"/>
</dbReference>
<dbReference type="PANTHER" id="PTHR43552:SF2">
    <property type="entry name" value="DIAMINOBUTYRATE--2-OXOGLUTARATE TRANSAMINASE"/>
    <property type="match status" value="1"/>
</dbReference>
<dbReference type="Gene3D" id="3.90.1150.10">
    <property type="entry name" value="Aspartate Aminotransferase, domain 1"/>
    <property type="match status" value="1"/>
</dbReference>
<keyword evidence="3 7" id="KW-0032">Aminotransferase</keyword>
<evidence type="ECO:0000256" key="3">
    <source>
        <dbReference type="ARBA" id="ARBA00022576"/>
    </source>
</evidence>
<dbReference type="CDD" id="cd00610">
    <property type="entry name" value="OAT_like"/>
    <property type="match status" value="1"/>
</dbReference>
<keyword evidence="5 6" id="KW-0663">Pyridoxal phosphate</keyword>
<name>C6CLF9_DICC1</name>
<dbReference type="PIRSF" id="PIRSF000521">
    <property type="entry name" value="Transaminase_4ab_Lys_Orn"/>
    <property type="match status" value="1"/>
</dbReference>
<dbReference type="EC" id="2.6.1.76" evidence="7"/>
<evidence type="ECO:0000256" key="1">
    <source>
        <dbReference type="ARBA" id="ARBA00001933"/>
    </source>
</evidence>
<evidence type="ECO:0000256" key="7">
    <source>
        <dbReference type="RuleBase" id="RU365034"/>
    </source>
</evidence>
<dbReference type="NCBIfam" id="NF006733">
    <property type="entry name" value="PRK09264.1"/>
    <property type="match status" value="1"/>
</dbReference>
<dbReference type="HOGENOM" id="CLU_016922_10_0_6"/>
<comment type="similarity">
    <text evidence="2 6">Belongs to the class-III pyridoxal-phosphate-dependent aminotransferase family.</text>
</comment>
<evidence type="ECO:0000313" key="9">
    <source>
        <dbReference type="Proteomes" id="UP000002735"/>
    </source>
</evidence>
<dbReference type="STRING" id="561229.Dd1591_3654"/>
<dbReference type="Pfam" id="PF00202">
    <property type="entry name" value="Aminotran_3"/>
    <property type="match status" value="1"/>
</dbReference>
<dbReference type="EMBL" id="CP001655">
    <property type="protein sequence ID" value="ACT08462.1"/>
    <property type="molecule type" value="Genomic_DNA"/>
</dbReference>
<dbReference type="AlphaFoldDB" id="C6CLF9"/>
<accession>C6CLF9</accession>
<evidence type="ECO:0000256" key="4">
    <source>
        <dbReference type="ARBA" id="ARBA00022679"/>
    </source>
</evidence>
<dbReference type="InterPro" id="IPR005814">
    <property type="entry name" value="Aminotrans_3"/>
</dbReference>
<dbReference type="InterPro" id="IPR015422">
    <property type="entry name" value="PyrdxlP-dep_Trfase_small"/>
</dbReference>
<comment type="catalytic activity">
    <reaction evidence="7">
        <text>L-2,4-diaminobutanoate + 2-oxoglutarate = L-aspartate 4-semialdehyde + L-glutamate</text>
        <dbReference type="Rhea" id="RHEA:11160"/>
        <dbReference type="ChEBI" id="CHEBI:16810"/>
        <dbReference type="ChEBI" id="CHEBI:29985"/>
        <dbReference type="ChEBI" id="CHEBI:58761"/>
        <dbReference type="ChEBI" id="CHEBI:537519"/>
        <dbReference type="EC" id="2.6.1.76"/>
    </reaction>
</comment>
<gene>
    <name evidence="8" type="ordered locus">Dd1591_3654</name>
</gene>
<dbReference type="UniPathway" id="UPA00067">
    <property type="reaction ID" value="UER00121"/>
</dbReference>
<dbReference type="GO" id="GO:0030170">
    <property type="term" value="F:pyridoxal phosphate binding"/>
    <property type="evidence" value="ECO:0007669"/>
    <property type="project" value="InterPro"/>
</dbReference>
<keyword evidence="4 7" id="KW-0808">Transferase</keyword>
<comment type="cofactor">
    <cofactor evidence="1 7">
        <name>pyridoxal 5'-phosphate</name>
        <dbReference type="ChEBI" id="CHEBI:597326"/>
    </cofactor>
</comment>
<evidence type="ECO:0000313" key="8">
    <source>
        <dbReference type="EMBL" id="ACT08462.1"/>
    </source>
</evidence>
<dbReference type="Proteomes" id="UP000002735">
    <property type="component" value="Chromosome"/>
</dbReference>
<organism evidence="8 9">
    <name type="scientific">Dickeya chrysanthemi (strain Ech1591)</name>
    <name type="common">Dickeya zeae (strain Ech1591)</name>
    <dbReference type="NCBI Taxonomy" id="561229"/>
    <lineage>
        <taxon>Bacteria</taxon>
        <taxon>Pseudomonadati</taxon>
        <taxon>Pseudomonadota</taxon>
        <taxon>Gammaproteobacteria</taxon>
        <taxon>Enterobacterales</taxon>
        <taxon>Pectobacteriaceae</taxon>
        <taxon>Dickeya</taxon>
    </lineage>
</organism>
<dbReference type="PANTHER" id="PTHR43552">
    <property type="entry name" value="DIAMINOBUTYRATE--2-OXOGLUTARATE AMINOTRANSFERASE"/>
    <property type="match status" value="1"/>
</dbReference>
<dbReference type="NCBIfam" id="TIGR02407">
    <property type="entry name" value="ectoine_ectB"/>
    <property type="match status" value="1"/>
</dbReference>
<dbReference type="OrthoDB" id="9801052at2"/>
<dbReference type="GO" id="GO:0019491">
    <property type="term" value="P:ectoine biosynthetic process"/>
    <property type="evidence" value="ECO:0007669"/>
    <property type="project" value="UniProtKB-UniPathway"/>
</dbReference>
<comment type="pathway">
    <text evidence="7">Amine and polyamine biosynthesis; ectoine biosynthesis; L-ectoine from L-aspartate 4-semialdehyde: step 1/3.</text>
</comment>